<evidence type="ECO:0000259" key="3">
    <source>
        <dbReference type="PROSITE" id="PS51258"/>
    </source>
</evidence>
<sequence>MSFASNASASGARRAVSDAEAYSYALHVACVEYALEVYRSRAGTPQMPAAPTPAAAGSSSSTARRSSEGARRTIGALTDRLRDSGSPRTRFPEKMIRRLTDCIQRVAMGRDPTYTQPSLRQTCGVFFGTLNDPPTVRRLRENRRIEEVIMLFVSTATATLNKRPLSDAERRAELDMQIAALLDMLKECLRGLGAPRELTEMLDEFSVGTPAPDTSAPLPVLPASTNTLVRAAAAAFGVDDAQLAQDTEATDALSSISAATTDLKRVVSRVSAGTPGADEFASADAHQAWRTAELTTLSERIVELCQLEPQLLRLASDNEAPARIPPCAPACYRLVLERCLDADLARIRSQQADDHVPLGILSPTHTALLEACALHWRVSRGAAAAAHLHVVRSRYDRGEVPLECLSDSLGAAVRLVRADPPSTWLRADAALLAGTLAAVVDPLLRTVYPLCERIVDTDPASVVPLLAMVQSIVRTDLVDSAAVAAKCDVLVGVVRASATQAYAAEAAVAARKHSVFDTLITLLDWVEAQHRRLAAGYPRALPFSPAEVVADEHARLFCHDCASMRGAIHAECLGVDDARAVADALALLGRIRAVAERAPGALDAEALFAPVVRHWLDVAQRRGQDWVVNAIRADSFVPDHGTDYSSSVRDLHDALQQPAQVLGALAWSNTTERAGFYTRFARMTAELVERYSRTIEALFMDEMLPRENISTPTPEVSAWVERARATLGADRPAPPTAQVIEPASCVKLNNIEGTRALLDALYHQIDADAVAAVAAPKDSAEGVPQFVFAVKLVQAELAGVPAADTFVTLSDVRGSRLAKTRTIYDTATPRWDEVFDLGTDEAMWLSATVWARDGATPVLLGRASLRLDPALFVDVNVHETWLELTNGGGRIHVRLSMESAHDDILFYFGRAFRVLKRVEADMVRVLIDRMAVCMRQILSRATLRTLVKGRLNIDRALGNVRALYVSAMERANGTAATIPPVEPRRRDAPLSDVEIEAAIVPLLDYLDENLGTLKASLSEDEAQLVLTRIWKEVLYTIESLLVPPLAATPSEMTQLSEKEVDIVFKWLSFLRSYFNAYDPDTGVAHGIPLDVLQGPKYRELLSYLLLHDQSTDALMIECVRGFQARLASAPDRRSKAGVDQRSLGTIRAHKRAKAEEAEPAMTHMAMKILRMRPGTADFLAQQLISMDSLQQALSAGPGLRRMSRRLDN</sequence>
<dbReference type="SMART" id="SM00239">
    <property type="entry name" value="C2"/>
    <property type="match status" value="1"/>
</dbReference>
<dbReference type="PROSITE" id="PS51259">
    <property type="entry name" value="MHD2"/>
    <property type="match status" value="1"/>
</dbReference>
<feature type="region of interest" description="Disordered" evidence="1">
    <location>
        <begin position="44"/>
        <end position="89"/>
    </location>
</feature>
<evidence type="ECO:0000313" key="5">
    <source>
        <dbReference type="EMBL" id="WFD35506.1"/>
    </source>
</evidence>
<gene>
    <name evidence="5" type="ORF">MCUN1_002364</name>
</gene>
<dbReference type="Proteomes" id="UP001219933">
    <property type="component" value="Chromosome 3"/>
</dbReference>
<feature type="domain" description="MHD2" evidence="4">
    <location>
        <begin position="996"/>
        <end position="1118"/>
    </location>
</feature>
<evidence type="ECO:0000256" key="1">
    <source>
        <dbReference type="SAM" id="MobiDB-lite"/>
    </source>
</evidence>
<feature type="compositionally biased region" description="Basic and acidic residues" evidence="1">
    <location>
        <begin position="79"/>
        <end position="89"/>
    </location>
</feature>
<dbReference type="InterPro" id="IPR014770">
    <property type="entry name" value="Munc13_1"/>
</dbReference>
<dbReference type="EMBL" id="CP119879">
    <property type="protein sequence ID" value="WFD35506.1"/>
    <property type="molecule type" value="Genomic_DNA"/>
</dbReference>
<feature type="domain" description="MHD1" evidence="3">
    <location>
        <begin position="576"/>
        <end position="695"/>
    </location>
</feature>
<accession>A0AAF0JBP5</accession>
<feature type="domain" description="C2" evidence="2">
    <location>
        <begin position="767"/>
        <end position="882"/>
    </location>
</feature>
<dbReference type="Gene3D" id="2.60.40.150">
    <property type="entry name" value="C2 domain"/>
    <property type="match status" value="1"/>
</dbReference>
<evidence type="ECO:0000259" key="2">
    <source>
        <dbReference type="PROSITE" id="PS50004"/>
    </source>
</evidence>
<dbReference type="Gene3D" id="1.20.58.1100">
    <property type="match status" value="1"/>
</dbReference>
<proteinExistence type="predicted"/>
<dbReference type="InterPro" id="IPR000008">
    <property type="entry name" value="C2_dom"/>
</dbReference>
<dbReference type="PANTHER" id="PTHR47263">
    <property type="entry name" value="ADENYLATE CYCLASE ACTIVATION PROTEIN GIT1"/>
    <property type="match status" value="1"/>
</dbReference>
<name>A0AAF0JBP5_9BASI</name>
<feature type="compositionally biased region" description="Low complexity" evidence="1">
    <location>
        <begin position="44"/>
        <end position="64"/>
    </location>
</feature>
<dbReference type="PANTHER" id="PTHR47263:SF1">
    <property type="entry name" value="C2 DOMAIN PROTEIN (AFU_ORTHOLOGUE AFUA_7G02350)"/>
    <property type="match status" value="1"/>
</dbReference>
<keyword evidence="6" id="KW-1185">Reference proteome</keyword>
<reference evidence="5" key="1">
    <citation type="submission" date="2023-03" db="EMBL/GenBank/DDBJ databases">
        <title>Mating type loci evolution in Malassezia.</title>
        <authorList>
            <person name="Coelho M.A."/>
        </authorList>
    </citation>
    <scope>NUCLEOTIDE SEQUENCE</scope>
    <source>
        <strain evidence="5">CBS 11721</strain>
    </source>
</reference>
<dbReference type="InterPro" id="IPR014772">
    <property type="entry name" value="Munc13_dom-2"/>
</dbReference>
<evidence type="ECO:0000313" key="6">
    <source>
        <dbReference type="Proteomes" id="UP001219933"/>
    </source>
</evidence>
<evidence type="ECO:0000259" key="4">
    <source>
        <dbReference type="PROSITE" id="PS51259"/>
    </source>
</evidence>
<dbReference type="SUPFAM" id="SSF49562">
    <property type="entry name" value="C2 domain (Calcium/lipid-binding domain, CaLB)"/>
    <property type="match status" value="1"/>
</dbReference>
<dbReference type="PROSITE" id="PS50004">
    <property type="entry name" value="C2"/>
    <property type="match status" value="1"/>
</dbReference>
<dbReference type="Pfam" id="PF00168">
    <property type="entry name" value="C2"/>
    <property type="match status" value="1"/>
</dbReference>
<dbReference type="InterPro" id="IPR035892">
    <property type="entry name" value="C2_domain_sf"/>
</dbReference>
<dbReference type="AlphaFoldDB" id="A0AAF0JBP5"/>
<organism evidence="5 6">
    <name type="scientific">Malassezia cuniculi</name>
    <dbReference type="NCBI Taxonomy" id="948313"/>
    <lineage>
        <taxon>Eukaryota</taxon>
        <taxon>Fungi</taxon>
        <taxon>Dikarya</taxon>
        <taxon>Basidiomycota</taxon>
        <taxon>Ustilaginomycotina</taxon>
        <taxon>Malasseziomycetes</taxon>
        <taxon>Malasseziales</taxon>
        <taxon>Malasseziaceae</taxon>
        <taxon>Malassezia</taxon>
    </lineage>
</organism>
<protein>
    <submittedName>
        <fullName evidence="5">Uncharacterized protein</fullName>
    </submittedName>
</protein>
<dbReference type="Gene3D" id="1.10.357.50">
    <property type="match status" value="1"/>
</dbReference>
<dbReference type="InterPro" id="IPR052811">
    <property type="entry name" value="Glucose_resp_signaling"/>
</dbReference>
<dbReference type="PROSITE" id="PS51258">
    <property type="entry name" value="MHD1"/>
    <property type="match status" value="1"/>
</dbReference>